<keyword evidence="5 6" id="KW-0539">Nucleus</keyword>
<protein>
    <submittedName>
        <fullName evidence="8">(pine wood nematode) hypothetical protein</fullName>
    </submittedName>
</protein>
<evidence type="ECO:0000313" key="10">
    <source>
        <dbReference type="Proteomes" id="UP000095284"/>
    </source>
</evidence>
<evidence type="ECO:0000313" key="12">
    <source>
        <dbReference type="WBParaSite" id="BXY_1667600.1"/>
    </source>
</evidence>
<dbReference type="InterPro" id="IPR046360">
    <property type="entry name" value="T-box_DNA-bd"/>
</dbReference>
<dbReference type="Gene3D" id="2.60.40.820">
    <property type="entry name" value="Transcription factor, T-box"/>
    <property type="match status" value="1"/>
</dbReference>
<dbReference type="InterPro" id="IPR018186">
    <property type="entry name" value="TF_T-box_CS"/>
</dbReference>
<dbReference type="PROSITE" id="PS01283">
    <property type="entry name" value="TBOX_1"/>
    <property type="match status" value="1"/>
</dbReference>
<dbReference type="Proteomes" id="UP000582659">
    <property type="component" value="Unassembled WGS sequence"/>
</dbReference>
<dbReference type="InterPro" id="IPR008967">
    <property type="entry name" value="p53-like_TF_DNA-bd_sf"/>
</dbReference>
<dbReference type="GO" id="GO:0045893">
    <property type="term" value="P:positive regulation of DNA-templated transcription"/>
    <property type="evidence" value="ECO:0007669"/>
    <property type="project" value="InterPro"/>
</dbReference>
<dbReference type="Proteomes" id="UP000095284">
    <property type="component" value="Unplaced"/>
</dbReference>
<dbReference type="GO" id="GO:0000785">
    <property type="term" value="C:chromatin"/>
    <property type="evidence" value="ECO:0007669"/>
    <property type="project" value="TreeGrafter"/>
</dbReference>
<evidence type="ECO:0000256" key="1">
    <source>
        <dbReference type="ARBA" id="ARBA00004123"/>
    </source>
</evidence>
<evidence type="ECO:0000313" key="9">
    <source>
        <dbReference type="EMBL" id="CAG9107195.1"/>
    </source>
</evidence>
<evidence type="ECO:0000259" key="7">
    <source>
        <dbReference type="PROSITE" id="PS50252"/>
    </source>
</evidence>
<sequence>MSDLKFSIAHLIGEDSSHDAIPGDLKDVKVRLESSHLWRRFHELGTEMIVTKSGRRMFPTLQLTVTGLNPEAKYSVMVDFNCIDNMRYRYSFHQSKWIIAGPGDAELPCRVHVHSESPNMGKHWMKQTIGFDRIKLTNNQLDQNGHVIVNSMHRYQPRIHVVLHNYDGTEKQRTFIFSETQFMAVTAYQNHRITELKIECNPFAKGFRECEMDQMRLLTAAHSRLQLPYEQLYPLIFGRFTVP</sequence>
<dbReference type="PROSITE" id="PS50252">
    <property type="entry name" value="TBOX_3"/>
    <property type="match status" value="1"/>
</dbReference>
<dbReference type="GO" id="GO:0005634">
    <property type="term" value="C:nucleus"/>
    <property type="evidence" value="ECO:0007669"/>
    <property type="project" value="UniProtKB-SubCell"/>
</dbReference>
<dbReference type="SMART" id="SM00425">
    <property type="entry name" value="TBOX"/>
    <property type="match status" value="1"/>
</dbReference>
<dbReference type="SUPFAM" id="SSF49417">
    <property type="entry name" value="p53-like transcription factors"/>
    <property type="match status" value="1"/>
</dbReference>
<keyword evidence="2" id="KW-0805">Transcription regulation</keyword>
<dbReference type="SMR" id="A0A1I7SUF4"/>
<gene>
    <name evidence="8" type="ORF">BXYJ_LOCUS6364</name>
</gene>
<dbReference type="Pfam" id="PF00907">
    <property type="entry name" value="T-box"/>
    <property type="match status" value="1"/>
</dbReference>
<evidence type="ECO:0000313" key="11">
    <source>
        <dbReference type="Proteomes" id="UP000659654"/>
    </source>
</evidence>
<dbReference type="FunFam" id="2.60.40.820:FF:000015">
    <property type="entry name" value="T-box transcription factor mls-1"/>
    <property type="match status" value="1"/>
</dbReference>
<dbReference type="eggNOG" id="KOG3586">
    <property type="taxonomic scope" value="Eukaryota"/>
</dbReference>
<keyword evidence="3 6" id="KW-0238">DNA-binding</keyword>
<evidence type="ECO:0000256" key="4">
    <source>
        <dbReference type="ARBA" id="ARBA00023163"/>
    </source>
</evidence>
<organism evidence="10 12">
    <name type="scientific">Bursaphelenchus xylophilus</name>
    <name type="common">Pinewood nematode worm</name>
    <name type="synonym">Aphelenchoides xylophilus</name>
    <dbReference type="NCBI Taxonomy" id="6326"/>
    <lineage>
        <taxon>Eukaryota</taxon>
        <taxon>Metazoa</taxon>
        <taxon>Ecdysozoa</taxon>
        <taxon>Nematoda</taxon>
        <taxon>Chromadorea</taxon>
        <taxon>Rhabditida</taxon>
        <taxon>Tylenchina</taxon>
        <taxon>Tylenchomorpha</taxon>
        <taxon>Aphelenchoidea</taxon>
        <taxon>Aphelenchoididae</taxon>
        <taxon>Bursaphelenchus</taxon>
    </lineage>
</organism>
<evidence type="ECO:0000256" key="2">
    <source>
        <dbReference type="ARBA" id="ARBA00023015"/>
    </source>
</evidence>
<name>A0A1I7SUF4_BURXY</name>
<comment type="caution">
    <text evidence="6">Lacks conserved residue(s) required for the propagation of feature annotation.</text>
</comment>
<keyword evidence="4" id="KW-0804">Transcription</keyword>
<comment type="subcellular location">
    <subcellularLocation>
        <location evidence="1 6">Nucleus</location>
    </subcellularLocation>
</comment>
<dbReference type="GO" id="GO:0000981">
    <property type="term" value="F:DNA-binding transcription factor activity, RNA polymerase II-specific"/>
    <property type="evidence" value="ECO:0007669"/>
    <property type="project" value="TreeGrafter"/>
</dbReference>
<evidence type="ECO:0000256" key="5">
    <source>
        <dbReference type="ARBA" id="ARBA00023242"/>
    </source>
</evidence>
<dbReference type="AlphaFoldDB" id="A0A1I7SUF4"/>
<evidence type="ECO:0000313" key="8">
    <source>
        <dbReference type="EMBL" id="CAD5220809.1"/>
    </source>
</evidence>
<proteinExistence type="predicted"/>
<reference evidence="9" key="2">
    <citation type="submission" date="2020-08" db="EMBL/GenBank/DDBJ databases">
        <authorList>
            <person name="Kikuchi T."/>
        </authorList>
    </citation>
    <scope>NUCLEOTIDE SEQUENCE</scope>
    <source>
        <strain evidence="8">Ka4C1</strain>
    </source>
</reference>
<dbReference type="EMBL" id="CAJFCV020000003">
    <property type="protein sequence ID" value="CAG9107195.1"/>
    <property type="molecule type" value="Genomic_DNA"/>
</dbReference>
<evidence type="ECO:0000256" key="3">
    <source>
        <dbReference type="ARBA" id="ARBA00023125"/>
    </source>
</evidence>
<dbReference type="PANTHER" id="PTHR11267">
    <property type="entry name" value="T-BOX PROTEIN-RELATED"/>
    <property type="match status" value="1"/>
</dbReference>
<dbReference type="InterPro" id="IPR001699">
    <property type="entry name" value="TF_T-box"/>
</dbReference>
<dbReference type="WBParaSite" id="BXY_1667600.1">
    <property type="protein sequence ID" value="BXY_1667600.1"/>
    <property type="gene ID" value="BXY_1667600"/>
</dbReference>
<dbReference type="Proteomes" id="UP000659654">
    <property type="component" value="Unassembled WGS sequence"/>
</dbReference>
<dbReference type="PRINTS" id="PR00937">
    <property type="entry name" value="TBOX"/>
</dbReference>
<dbReference type="OrthoDB" id="7442607at2759"/>
<keyword evidence="11" id="KW-1185">Reference proteome</keyword>
<dbReference type="GO" id="GO:0001708">
    <property type="term" value="P:cell fate specification"/>
    <property type="evidence" value="ECO:0007669"/>
    <property type="project" value="TreeGrafter"/>
</dbReference>
<feature type="domain" description="T-box" evidence="7">
    <location>
        <begin position="32"/>
        <end position="209"/>
    </location>
</feature>
<accession>A0A1I7SUF4</accession>
<dbReference type="GO" id="GO:0000978">
    <property type="term" value="F:RNA polymerase II cis-regulatory region sequence-specific DNA binding"/>
    <property type="evidence" value="ECO:0007669"/>
    <property type="project" value="InterPro"/>
</dbReference>
<dbReference type="EMBL" id="CAJFDI010000003">
    <property type="protein sequence ID" value="CAD5220809.1"/>
    <property type="molecule type" value="Genomic_DNA"/>
</dbReference>
<reference evidence="12" key="1">
    <citation type="submission" date="2016-11" db="UniProtKB">
        <authorList>
            <consortium name="WormBaseParasite"/>
        </authorList>
    </citation>
    <scope>IDENTIFICATION</scope>
</reference>
<dbReference type="PANTHER" id="PTHR11267:SF195">
    <property type="entry name" value="OPTOMOTOR-BLIND-RELATED-GENE-1, ISOFORM A"/>
    <property type="match status" value="1"/>
</dbReference>
<evidence type="ECO:0000256" key="6">
    <source>
        <dbReference type="PROSITE-ProRule" id="PRU00201"/>
    </source>
</evidence>
<dbReference type="InterPro" id="IPR036960">
    <property type="entry name" value="T-box_sf"/>
</dbReference>